<dbReference type="AlphaFoldDB" id="A0A0F9EUX5"/>
<evidence type="ECO:0000256" key="5">
    <source>
        <dbReference type="ARBA" id="ARBA00023004"/>
    </source>
</evidence>
<dbReference type="GO" id="GO:0006281">
    <property type="term" value="P:DNA repair"/>
    <property type="evidence" value="ECO:0007669"/>
    <property type="project" value="UniProtKB-KW"/>
</dbReference>
<keyword evidence="3" id="KW-0227">DNA damage</keyword>
<keyword evidence="7" id="KW-0234">DNA repair</keyword>
<dbReference type="GO" id="GO:0003676">
    <property type="term" value="F:nucleic acid binding"/>
    <property type="evidence" value="ECO:0007669"/>
    <property type="project" value="InterPro"/>
</dbReference>
<name>A0A0F9EUX5_9ZZZZ</name>
<dbReference type="InterPro" id="IPR036895">
    <property type="entry name" value="Uracil-DNA_glycosylase-like_sf"/>
</dbReference>
<dbReference type="InterPro" id="IPR002562">
    <property type="entry name" value="3'-5'_exonuclease_dom"/>
</dbReference>
<evidence type="ECO:0000259" key="8">
    <source>
        <dbReference type="SMART" id="SM00474"/>
    </source>
</evidence>
<organism evidence="9">
    <name type="scientific">marine sediment metagenome</name>
    <dbReference type="NCBI Taxonomy" id="412755"/>
    <lineage>
        <taxon>unclassified sequences</taxon>
        <taxon>metagenomes</taxon>
        <taxon>ecological metagenomes</taxon>
    </lineage>
</organism>
<dbReference type="PROSITE" id="PS51257">
    <property type="entry name" value="PROKAR_LIPOPROTEIN"/>
    <property type="match status" value="1"/>
</dbReference>
<keyword evidence="6" id="KW-0411">Iron-sulfur</keyword>
<dbReference type="InterPro" id="IPR043502">
    <property type="entry name" value="DNA/RNA_pol_sf"/>
</dbReference>
<evidence type="ECO:0000313" key="9">
    <source>
        <dbReference type="EMBL" id="KKL27623.1"/>
    </source>
</evidence>
<comment type="caution">
    <text evidence="9">The sequence shown here is derived from an EMBL/GenBank/DDBJ whole genome shotgun (WGS) entry which is preliminary data.</text>
</comment>
<dbReference type="InterPro" id="IPR051536">
    <property type="entry name" value="UDG_Type-4/5"/>
</dbReference>
<dbReference type="EMBL" id="LAZR01035394">
    <property type="protein sequence ID" value="KKL27623.1"/>
    <property type="molecule type" value="Genomic_DNA"/>
</dbReference>
<dbReference type="InterPro" id="IPR005122">
    <property type="entry name" value="Uracil-DNA_glycosylase-like"/>
</dbReference>
<feature type="non-terminal residue" evidence="9">
    <location>
        <position position="515"/>
    </location>
</feature>
<accession>A0A0F9EUX5</accession>
<feature type="domain" description="3'-5' exonuclease" evidence="8">
    <location>
        <begin position="212"/>
        <end position="414"/>
    </location>
</feature>
<dbReference type="Pfam" id="PF01612">
    <property type="entry name" value="DNA_pol_A_exo1"/>
    <property type="match status" value="1"/>
</dbReference>
<dbReference type="Gene3D" id="3.40.470.10">
    <property type="entry name" value="Uracil-DNA glycosylase-like domain"/>
    <property type="match status" value="1"/>
</dbReference>
<protein>
    <recommendedName>
        <fullName evidence="8">3'-5' exonuclease domain-containing protein</fullName>
    </recommendedName>
</protein>
<evidence type="ECO:0000256" key="1">
    <source>
        <dbReference type="ARBA" id="ARBA00022485"/>
    </source>
</evidence>
<dbReference type="GO" id="GO:0008408">
    <property type="term" value="F:3'-5' exonuclease activity"/>
    <property type="evidence" value="ECO:0007669"/>
    <property type="project" value="InterPro"/>
</dbReference>
<dbReference type="GO" id="GO:0051539">
    <property type="term" value="F:4 iron, 4 sulfur cluster binding"/>
    <property type="evidence" value="ECO:0007669"/>
    <property type="project" value="UniProtKB-KW"/>
</dbReference>
<keyword evidence="4" id="KW-0378">Hydrolase</keyword>
<evidence type="ECO:0000256" key="4">
    <source>
        <dbReference type="ARBA" id="ARBA00022801"/>
    </source>
</evidence>
<sequence length="515" mass="58200">MLSCKVACGGRPACKLGQRGTPVQISGGTAACIPSQKAEDPTHHKIMIVAKAPDIKDRETMGQGRNIEKLKDLLALAHIDTRDVYVTGLVKCAPPKRPATVQEIKSCMGHLADELRAVTPDVIILMGADSLRAFNLMGKGGINAMHGQIQQLVFPHDDTLKQEFNVVVTTDPNALYMNPDPKLQGTMVKDLMAAKGAVNGHMANHKETPTEYKLLDSIEDVAWMVEKIKEKGIFAFDTESRSLPWAKEPLICMQFCWGYDTGGVTSAVLPIYNHDPEGTDWKLKARWSPDEKELITRHLSEIFEDHKIPKIAHNIKYDMCVVRKHLGLTVNGFLFDTMLMHHLLWEHPPHDLEYLADLELGTGDYSNELHKITGRGKVLKNTYDHVPDLMMWMYGSKDAENTYRLMMTYFPRLKAEPCLWALYQEEVHGFIRTLFKAEYYGVRLNSNVIDTLTKEFTLDKEQTLRLIKARTWPEFNPGSSADVAQACKDAGYWNDIKDDRRAKGYSTNKTKLLKL</sequence>
<dbReference type="Gene3D" id="3.30.420.10">
    <property type="entry name" value="Ribonuclease H-like superfamily/Ribonuclease H"/>
    <property type="match status" value="1"/>
</dbReference>
<reference evidence="9" key="1">
    <citation type="journal article" date="2015" name="Nature">
        <title>Complex archaea that bridge the gap between prokaryotes and eukaryotes.</title>
        <authorList>
            <person name="Spang A."/>
            <person name="Saw J.H."/>
            <person name="Jorgensen S.L."/>
            <person name="Zaremba-Niedzwiedzka K."/>
            <person name="Martijn J."/>
            <person name="Lind A.E."/>
            <person name="van Eijk R."/>
            <person name="Schleper C."/>
            <person name="Guy L."/>
            <person name="Ettema T.J."/>
        </authorList>
    </citation>
    <scope>NUCLEOTIDE SEQUENCE</scope>
</reference>
<dbReference type="SUPFAM" id="SSF56672">
    <property type="entry name" value="DNA/RNA polymerases"/>
    <property type="match status" value="1"/>
</dbReference>
<evidence type="ECO:0000256" key="7">
    <source>
        <dbReference type="ARBA" id="ARBA00023204"/>
    </source>
</evidence>
<dbReference type="PANTHER" id="PTHR33693">
    <property type="entry name" value="TYPE-5 URACIL-DNA GLYCOSYLASE"/>
    <property type="match status" value="1"/>
</dbReference>
<dbReference type="SUPFAM" id="SSF52141">
    <property type="entry name" value="Uracil-DNA glycosylase-like"/>
    <property type="match status" value="1"/>
</dbReference>
<dbReference type="SUPFAM" id="SSF53098">
    <property type="entry name" value="Ribonuclease H-like"/>
    <property type="match status" value="1"/>
</dbReference>
<dbReference type="SMART" id="SM00474">
    <property type="entry name" value="35EXOc"/>
    <property type="match status" value="1"/>
</dbReference>
<gene>
    <name evidence="9" type="ORF">LCGC14_2383300</name>
</gene>
<keyword evidence="2" id="KW-0479">Metal-binding</keyword>
<evidence type="ECO:0000256" key="6">
    <source>
        <dbReference type="ARBA" id="ARBA00023014"/>
    </source>
</evidence>
<dbReference type="GO" id="GO:0046872">
    <property type="term" value="F:metal ion binding"/>
    <property type="evidence" value="ECO:0007669"/>
    <property type="project" value="UniProtKB-KW"/>
</dbReference>
<keyword evidence="1" id="KW-0004">4Fe-4S</keyword>
<keyword evidence="5" id="KW-0408">Iron</keyword>
<dbReference type="Pfam" id="PF03167">
    <property type="entry name" value="UDG"/>
    <property type="match status" value="1"/>
</dbReference>
<evidence type="ECO:0000256" key="3">
    <source>
        <dbReference type="ARBA" id="ARBA00022763"/>
    </source>
</evidence>
<dbReference type="InterPro" id="IPR036397">
    <property type="entry name" value="RNaseH_sf"/>
</dbReference>
<proteinExistence type="predicted"/>
<evidence type="ECO:0000256" key="2">
    <source>
        <dbReference type="ARBA" id="ARBA00022723"/>
    </source>
</evidence>
<dbReference type="GO" id="GO:0097506">
    <property type="term" value="F:deaminated base DNA N-glycosylase activity"/>
    <property type="evidence" value="ECO:0007669"/>
    <property type="project" value="UniProtKB-ARBA"/>
</dbReference>
<dbReference type="InterPro" id="IPR012337">
    <property type="entry name" value="RNaseH-like_sf"/>
</dbReference>